<accession>A0A8C5FQ74</accession>
<protein>
    <recommendedName>
        <fullName evidence="5">Syncoilin</fullName>
    </recommendedName>
</protein>
<name>A0A8C5FQ74_GADMO</name>
<feature type="coiled-coil region" evidence="1">
    <location>
        <begin position="258"/>
        <end position="316"/>
    </location>
</feature>
<dbReference type="Proteomes" id="UP000694546">
    <property type="component" value="Chromosome 5"/>
</dbReference>
<reference evidence="3" key="2">
    <citation type="submission" date="2025-09" db="UniProtKB">
        <authorList>
            <consortium name="Ensembl"/>
        </authorList>
    </citation>
    <scope>IDENTIFICATION</scope>
</reference>
<evidence type="ECO:0000256" key="1">
    <source>
        <dbReference type="SAM" id="Coils"/>
    </source>
</evidence>
<dbReference type="Ensembl" id="ENSGMOT00000077011.1">
    <property type="protein sequence ID" value="ENSGMOP00000053180.1"/>
    <property type="gene ID" value="ENSGMOG00000032530.1"/>
</dbReference>
<dbReference type="AlphaFoldDB" id="A0A8C5FQ74"/>
<evidence type="ECO:0008006" key="5">
    <source>
        <dbReference type="Google" id="ProtNLM"/>
    </source>
</evidence>
<proteinExistence type="predicted"/>
<dbReference type="PANTHER" id="PTHR47147">
    <property type="entry name" value="SYNCOILIN"/>
    <property type="match status" value="1"/>
</dbReference>
<evidence type="ECO:0000313" key="4">
    <source>
        <dbReference type="Proteomes" id="UP000694546"/>
    </source>
</evidence>
<sequence length="385" mass="44798">METRRLVEDFPQSNASDDSHSEDRLEVYVNSLQRRPVDSETTHSELLSSDPRHPMTEIGTRPFDMDHLGWLFDKCIQEVRGLEAQRDELIRELLCLHAPMLQAVAYLRRKVEEARKTLTLVQLDHIGVCEDVQQVKKRLLRAARGCIQSQVTLAAQNTVITQRSTFEELSELQEAHRHKLSCLRDEARKPSRGLARSLSDVSHCRRASLSLQRRLSGSMRSLEGWYEPRLMALLRRRQAGEEALRKSKELGQDLSVRLGPLEQDVQRLELQRACLEDRMVLMERDRRDCKAQYEVMDMLEETLRDLKVEFEIQRKSTTHLQSLKDGLLRELAGFRYNFSMSTSLKAQYQHCVTHYLLVIIIEAAMMPENRRQKMTHESLPPLNTK</sequence>
<feature type="region of interest" description="Disordered" evidence="2">
    <location>
        <begin position="1"/>
        <end position="23"/>
    </location>
</feature>
<organism evidence="3 4">
    <name type="scientific">Gadus morhua</name>
    <name type="common">Atlantic cod</name>
    <dbReference type="NCBI Taxonomy" id="8049"/>
    <lineage>
        <taxon>Eukaryota</taxon>
        <taxon>Metazoa</taxon>
        <taxon>Chordata</taxon>
        <taxon>Craniata</taxon>
        <taxon>Vertebrata</taxon>
        <taxon>Euteleostomi</taxon>
        <taxon>Actinopterygii</taxon>
        <taxon>Neopterygii</taxon>
        <taxon>Teleostei</taxon>
        <taxon>Neoteleostei</taxon>
        <taxon>Acanthomorphata</taxon>
        <taxon>Zeiogadaria</taxon>
        <taxon>Gadariae</taxon>
        <taxon>Gadiformes</taxon>
        <taxon>Gadoidei</taxon>
        <taxon>Gadidae</taxon>
        <taxon>Gadus</taxon>
    </lineage>
</organism>
<dbReference type="GeneTree" id="ENSGT00390000018108"/>
<reference evidence="3" key="1">
    <citation type="submission" date="2025-08" db="UniProtKB">
        <authorList>
            <consortium name="Ensembl"/>
        </authorList>
    </citation>
    <scope>IDENTIFICATION</scope>
</reference>
<dbReference type="GO" id="GO:0005882">
    <property type="term" value="C:intermediate filament"/>
    <property type="evidence" value="ECO:0007669"/>
    <property type="project" value="InterPro"/>
</dbReference>
<dbReference type="OMA" id="QCRQASI"/>
<evidence type="ECO:0000256" key="2">
    <source>
        <dbReference type="SAM" id="MobiDB-lite"/>
    </source>
</evidence>
<dbReference type="PANTHER" id="PTHR47147:SF1">
    <property type="entry name" value="SYNCOILIN"/>
    <property type="match status" value="1"/>
</dbReference>
<keyword evidence="1" id="KW-0175">Coiled coil</keyword>
<keyword evidence="4" id="KW-1185">Reference proteome</keyword>
<evidence type="ECO:0000313" key="3">
    <source>
        <dbReference type="Ensembl" id="ENSGMOP00000053180.1"/>
    </source>
</evidence>
<dbReference type="InterPro" id="IPR027702">
    <property type="entry name" value="Syncoilin"/>
</dbReference>
<feature type="region of interest" description="Disordered" evidence="2">
    <location>
        <begin position="37"/>
        <end position="56"/>
    </location>
</feature>